<name>A0A803LL64_CHEQI</name>
<evidence type="ECO:0000313" key="4">
    <source>
        <dbReference type="Proteomes" id="UP000596660"/>
    </source>
</evidence>
<dbReference type="Pfam" id="PF07859">
    <property type="entry name" value="Abhydrolase_3"/>
    <property type="match status" value="1"/>
</dbReference>
<dbReference type="AlphaFoldDB" id="A0A803LL64"/>
<dbReference type="PANTHER" id="PTHR23024">
    <property type="entry name" value="ARYLACETAMIDE DEACETYLASE"/>
    <property type="match status" value="1"/>
</dbReference>
<dbReference type="SUPFAM" id="SSF53474">
    <property type="entry name" value="alpha/beta-Hydrolases"/>
    <property type="match status" value="1"/>
</dbReference>
<dbReference type="GO" id="GO:0016787">
    <property type="term" value="F:hydrolase activity"/>
    <property type="evidence" value="ECO:0007669"/>
    <property type="project" value="InterPro"/>
</dbReference>
<proteinExistence type="inferred from homology"/>
<organism evidence="3 4">
    <name type="scientific">Chenopodium quinoa</name>
    <name type="common">Quinoa</name>
    <dbReference type="NCBI Taxonomy" id="63459"/>
    <lineage>
        <taxon>Eukaryota</taxon>
        <taxon>Viridiplantae</taxon>
        <taxon>Streptophyta</taxon>
        <taxon>Embryophyta</taxon>
        <taxon>Tracheophyta</taxon>
        <taxon>Spermatophyta</taxon>
        <taxon>Magnoliopsida</taxon>
        <taxon>eudicotyledons</taxon>
        <taxon>Gunneridae</taxon>
        <taxon>Pentapetalae</taxon>
        <taxon>Caryophyllales</taxon>
        <taxon>Chenopodiaceae</taxon>
        <taxon>Chenopodioideae</taxon>
        <taxon>Atripliceae</taxon>
        <taxon>Chenopodium</taxon>
    </lineage>
</organism>
<dbReference type="Proteomes" id="UP000596660">
    <property type="component" value="Unplaced"/>
</dbReference>
<keyword evidence="4" id="KW-1185">Reference proteome</keyword>
<reference evidence="3" key="1">
    <citation type="journal article" date="2017" name="Nature">
        <title>The genome of Chenopodium quinoa.</title>
        <authorList>
            <person name="Jarvis D.E."/>
            <person name="Ho Y.S."/>
            <person name="Lightfoot D.J."/>
            <person name="Schmoeckel S.M."/>
            <person name="Li B."/>
            <person name="Borm T.J.A."/>
            <person name="Ohyanagi H."/>
            <person name="Mineta K."/>
            <person name="Michell C.T."/>
            <person name="Saber N."/>
            <person name="Kharbatia N.M."/>
            <person name="Rupper R.R."/>
            <person name="Sharp A.R."/>
            <person name="Dally N."/>
            <person name="Boughton B.A."/>
            <person name="Woo Y.H."/>
            <person name="Gao G."/>
            <person name="Schijlen E.G.W.M."/>
            <person name="Guo X."/>
            <person name="Momin A.A."/>
            <person name="Negrao S."/>
            <person name="Al-Babili S."/>
            <person name="Gehring C."/>
            <person name="Roessner U."/>
            <person name="Jung C."/>
            <person name="Murphy K."/>
            <person name="Arold S.T."/>
            <person name="Gojobori T."/>
            <person name="van der Linden C.G."/>
            <person name="van Loo E.N."/>
            <person name="Jellen E.N."/>
            <person name="Maughan P.J."/>
            <person name="Tester M."/>
        </authorList>
    </citation>
    <scope>NUCLEOTIDE SEQUENCE [LARGE SCALE GENOMIC DNA]</scope>
    <source>
        <strain evidence="3">cv. PI 614886</strain>
    </source>
</reference>
<reference evidence="3" key="2">
    <citation type="submission" date="2021-03" db="UniProtKB">
        <authorList>
            <consortium name="EnsemblPlants"/>
        </authorList>
    </citation>
    <scope>IDENTIFICATION</scope>
</reference>
<gene>
    <name evidence="3" type="primary">LOC110693386</name>
</gene>
<dbReference type="EnsemblPlants" id="AUR62014711-RA">
    <property type="protein sequence ID" value="AUR62014711-RA:cds"/>
    <property type="gene ID" value="AUR62014711"/>
</dbReference>
<protein>
    <recommendedName>
        <fullName evidence="2">Alpha/beta hydrolase fold-3 domain-containing protein</fullName>
    </recommendedName>
</protein>
<evidence type="ECO:0000313" key="3">
    <source>
        <dbReference type="EnsemblPlants" id="AUR62014711-RA:cds"/>
    </source>
</evidence>
<dbReference type="KEGG" id="cqi:110693386"/>
<dbReference type="RefSeq" id="XP_021726203.1">
    <property type="nucleotide sequence ID" value="XM_021870511.1"/>
</dbReference>
<dbReference type="GeneID" id="110693386"/>
<dbReference type="Gramene" id="AUR62014711-RA">
    <property type="protein sequence ID" value="AUR62014711-RA:cds"/>
    <property type="gene ID" value="AUR62014711"/>
</dbReference>
<dbReference type="PANTHER" id="PTHR23024:SF577">
    <property type="entry name" value="CARBOXYLESTERASE 2-RELATED"/>
    <property type="match status" value="1"/>
</dbReference>
<dbReference type="SMR" id="A0A803LL64"/>
<dbReference type="InterPro" id="IPR013094">
    <property type="entry name" value="AB_hydrolase_3"/>
</dbReference>
<dbReference type="OMA" id="HIFRPDC"/>
<dbReference type="InterPro" id="IPR050466">
    <property type="entry name" value="Carboxylest/Gibb_receptor"/>
</dbReference>
<feature type="domain" description="Alpha/beta hydrolase fold-3" evidence="2">
    <location>
        <begin position="79"/>
        <end position="295"/>
    </location>
</feature>
<evidence type="ECO:0000256" key="1">
    <source>
        <dbReference type="ARBA" id="ARBA00010515"/>
    </source>
</evidence>
<comment type="similarity">
    <text evidence="1">Belongs to the 'GDXG' lipolytic enzyme family.</text>
</comment>
<dbReference type="InterPro" id="IPR029058">
    <property type="entry name" value="AB_hydrolase_fold"/>
</dbReference>
<accession>A0A803LL64</accession>
<sequence length="304" mass="34226">MDPSSVSTKREVAHDVFPYLVEYKDGTIERLAGTNHVPPGFDPTTRVTSKDVVLVPNTCLSARLYRPTDVTTCEKLPIVLYFHGGAFLIASPAEPVYHNFCNLLSGSANALVVSLDYRLAPENPLPTAFDDAWAAIKWVAAHANESGPEDWLNQGVDFNKFFLAGDSAGATMAHHLAARMVEIIDQFKIYGIILIHRYFWSSKRIGLEQADPVRKELVDKWWEYVCPSDKGCDDPLINPFVEGTLSLDQITCEKMLVLVAEKDILRDRGRLYYEAMSKHKKVEYFETLGEDHVFYIFNPHVGKA</sequence>
<evidence type="ECO:0000259" key="2">
    <source>
        <dbReference type="Pfam" id="PF07859"/>
    </source>
</evidence>
<dbReference type="OrthoDB" id="408631at2759"/>
<dbReference type="Gene3D" id="3.40.50.1820">
    <property type="entry name" value="alpha/beta hydrolase"/>
    <property type="match status" value="1"/>
</dbReference>